<comment type="caution">
    <text evidence="2">The sequence shown here is derived from an EMBL/GenBank/DDBJ whole genome shotgun (WGS) entry which is preliminary data.</text>
</comment>
<protein>
    <submittedName>
        <fullName evidence="2">Uncharacterized protein</fullName>
    </submittedName>
</protein>
<name>A0AAV6VSU4_9ARAC</name>
<dbReference type="Proteomes" id="UP000827092">
    <property type="component" value="Unassembled WGS sequence"/>
</dbReference>
<reference evidence="2 3" key="1">
    <citation type="journal article" date="2022" name="Nat. Ecol. Evol.">
        <title>A masculinizing supergene underlies an exaggerated male reproductive morph in a spider.</title>
        <authorList>
            <person name="Hendrickx F."/>
            <person name="De Corte Z."/>
            <person name="Sonet G."/>
            <person name="Van Belleghem S.M."/>
            <person name="Kostlbacher S."/>
            <person name="Vangestel C."/>
        </authorList>
    </citation>
    <scope>NUCLEOTIDE SEQUENCE [LARGE SCALE GENOMIC DNA]</scope>
    <source>
        <strain evidence="2">W744_W776</strain>
    </source>
</reference>
<evidence type="ECO:0000313" key="3">
    <source>
        <dbReference type="Proteomes" id="UP000827092"/>
    </source>
</evidence>
<proteinExistence type="inferred from homology"/>
<evidence type="ECO:0000313" key="2">
    <source>
        <dbReference type="EMBL" id="KAG8199131.1"/>
    </source>
</evidence>
<dbReference type="AlphaFoldDB" id="A0AAV6VSU4"/>
<organism evidence="2 3">
    <name type="scientific">Oedothorax gibbosus</name>
    <dbReference type="NCBI Taxonomy" id="931172"/>
    <lineage>
        <taxon>Eukaryota</taxon>
        <taxon>Metazoa</taxon>
        <taxon>Ecdysozoa</taxon>
        <taxon>Arthropoda</taxon>
        <taxon>Chelicerata</taxon>
        <taxon>Arachnida</taxon>
        <taxon>Araneae</taxon>
        <taxon>Araneomorphae</taxon>
        <taxon>Entelegynae</taxon>
        <taxon>Araneoidea</taxon>
        <taxon>Linyphiidae</taxon>
        <taxon>Erigoninae</taxon>
        <taxon>Oedothorax</taxon>
    </lineage>
</organism>
<evidence type="ECO:0000256" key="1">
    <source>
        <dbReference type="ARBA" id="ARBA00038085"/>
    </source>
</evidence>
<dbReference type="EMBL" id="JAFNEN010000030">
    <property type="protein sequence ID" value="KAG8199131.1"/>
    <property type="molecule type" value="Genomic_DNA"/>
</dbReference>
<keyword evidence="3" id="KW-1185">Reference proteome</keyword>
<dbReference type="PANTHER" id="PTHR31475:SF5">
    <property type="entry name" value="UPF0462 PROTEIN C4ORF33 HOMOLOG"/>
    <property type="match status" value="1"/>
</dbReference>
<comment type="similarity">
    <text evidence="1">Belongs to the UPF0462 family.</text>
</comment>
<dbReference type="PANTHER" id="PTHR31475">
    <property type="entry name" value="UPF0462 PROTEIN"/>
    <property type="match status" value="1"/>
</dbReference>
<gene>
    <name evidence="2" type="ORF">JTE90_015967</name>
</gene>
<accession>A0AAV6VSU4</accession>
<dbReference type="Gene3D" id="2.60.40.1190">
    <property type="match status" value="1"/>
</dbReference>
<sequence length="269" mass="30910">MLFLYNVFVKECKSTRTDLLLLLTFDGHCEKNNYNRKFRHQMVFLSFEYQIGLFMSLSSCLITEASSMEFSISKTWDSQPSDHDPIIIKLYPEGDFVVMEMTAPFFNDPPAPEGESGKPFPKLWDYEVVEAFFLGADEKYLEVEFSPYGQHLLLLLSGRKNAIKMCLPVTYSASITDNTWHGVAKIPNSYFPPRVNLFNAYAIHGSGDGRQYEALYPVPTGHFPHPDFHRLEFFRHIEFDKILKTDNSLSEVWLTALQNSGKELSCGEQ</sequence>